<keyword evidence="4" id="KW-0418">Kinase</keyword>
<dbReference type="GO" id="GO:0016301">
    <property type="term" value="F:kinase activity"/>
    <property type="evidence" value="ECO:0007669"/>
    <property type="project" value="UniProtKB-KW"/>
</dbReference>
<evidence type="ECO:0000256" key="2">
    <source>
        <dbReference type="ARBA" id="ARBA00022679"/>
    </source>
</evidence>
<dbReference type="InterPro" id="IPR037051">
    <property type="entry name" value="4-carb_acid_sugar_kinase_N_sf"/>
</dbReference>
<dbReference type="InterPro" id="IPR042213">
    <property type="entry name" value="NBD_C_sf"/>
</dbReference>
<evidence type="ECO:0000256" key="3">
    <source>
        <dbReference type="ARBA" id="ARBA00022741"/>
    </source>
</evidence>
<keyword evidence="3" id="KW-0547">Nucleotide-binding</keyword>
<dbReference type="EMBL" id="CAFBOW010000003">
    <property type="protein sequence ID" value="CAB4988527.1"/>
    <property type="molecule type" value="Genomic_DNA"/>
</dbReference>
<evidence type="ECO:0000256" key="4">
    <source>
        <dbReference type="ARBA" id="ARBA00022777"/>
    </source>
</evidence>
<evidence type="ECO:0000313" key="9">
    <source>
        <dbReference type="EMBL" id="CAB4988527.1"/>
    </source>
</evidence>
<comment type="similarity">
    <text evidence="1">Belongs to the four-carbon acid sugar kinase family.</text>
</comment>
<gene>
    <name evidence="9" type="ORF">UFOPK4032_00031</name>
</gene>
<keyword evidence="2" id="KW-0808">Transferase</keyword>
<dbReference type="Pfam" id="PF17042">
    <property type="entry name" value="NBD_C"/>
    <property type="match status" value="1"/>
</dbReference>
<dbReference type="SUPFAM" id="SSF142764">
    <property type="entry name" value="YgbK-like"/>
    <property type="match status" value="1"/>
</dbReference>
<name>A0A6J7N5V3_9ZZZZ</name>
<dbReference type="Gene3D" id="3.40.50.10840">
    <property type="entry name" value="Putative sugar-binding, N-terminal domain"/>
    <property type="match status" value="1"/>
</dbReference>
<dbReference type="InterPro" id="IPR031475">
    <property type="entry name" value="NBD_C"/>
</dbReference>
<organism evidence="9">
    <name type="scientific">freshwater metagenome</name>
    <dbReference type="NCBI Taxonomy" id="449393"/>
    <lineage>
        <taxon>unclassified sequences</taxon>
        <taxon>metagenomes</taxon>
        <taxon>ecological metagenomes</taxon>
    </lineage>
</organism>
<feature type="domain" description="Four-carbon acid sugar kinase nucleotide binding" evidence="8">
    <location>
        <begin position="251"/>
        <end position="406"/>
    </location>
</feature>
<evidence type="ECO:0000256" key="1">
    <source>
        <dbReference type="ARBA" id="ARBA00005715"/>
    </source>
</evidence>
<proteinExistence type="inferred from homology"/>
<keyword evidence="6" id="KW-0119">Carbohydrate metabolism</keyword>
<feature type="domain" description="Four-carbon acid sugar kinase N-terminal" evidence="7">
    <location>
        <begin position="4"/>
        <end position="228"/>
    </location>
</feature>
<sequence>MKTIVLDDDPTGTQCATGVTVLLRWDVSSLIEVLRTADSVYLLTNSRALNEPEAVTLARNIKADGDAAGLALGEEIQYVLRGDSTLRGHVFSESEVFLNSGNSIIFLPAYPEVGRRTIDGIHYVRIEGVDIPAAQTEFAQDPVFSYSAKTLIDFVAEKSERKGFSFSLSDVREGALGLSKKFASVPAGSVILPDAESDADIEIISDAIKLLRNSGQPLVVRSSAPLAALLAGVRSTGFLTAPLMSGTFSTLLVAGSHTEGATRQLAAISSRWGEAEVINTARAMEDPIQAAASAITEGRRKLAESSFAIITTERHRLSEHNTLEHGEKVMRALICAVEELSVSADIVVSKGGITSAEVARTGIGADDAWVVGQILPGISVWKLKDRRARELLLVIVPGSVGDSDTLMKVLEIVGLN</sequence>
<evidence type="ECO:0000256" key="5">
    <source>
        <dbReference type="ARBA" id="ARBA00022840"/>
    </source>
</evidence>
<dbReference type="InterPro" id="IPR010737">
    <property type="entry name" value="4-carb_acid_sugar_kinase_N"/>
</dbReference>
<dbReference type="Gene3D" id="3.40.980.20">
    <property type="entry name" value="Four-carbon acid sugar kinase, nucleotide binding domain"/>
    <property type="match status" value="1"/>
</dbReference>
<keyword evidence="5" id="KW-0067">ATP-binding</keyword>
<evidence type="ECO:0000259" key="8">
    <source>
        <dbReference type="Pfam" id="PF17042"/>
    </source>
</evidence>
<dbReference type="GO" id="GO:0005524">
    <property type="term" value="F:ATP binding"/>
    <property type="evidence" value="ECO:0007669"/>
    <property type="project" value="UniProtKB-KW"/>
</dbReference>
<accession>A0A6J7N5V3</accession>
<evidence type="ECO:0000259" key="7">
    <source>
        <dbReference type="Pfam" id="PF07005"/>
    </source>
</evidence>
<reference evidence="9" key="1">
    <citation type="submission" date="2020-05" db="EMBL/GenBank/DDBJ databases">
        <authorList>
            <person name="Chiriac C."/>
            <person name="Salcher M."/>
            <person name="Ghai R."/>
            <person name="Kavagutti S V."/>
        </authorList>
    </citation>
    <scope>NUCLEOTIDE SEQUENCE</scope>
</reference>
<protein>
    <submittedName>
        <fullName evidence="9">Unannotated protein</fullName>
    </submittedName>
</protein>
<dbReference type="Pfam" id="PF07005">
    <property type="entry name" value="SBD_N"/>
    <property type="match status" value="1"/>
</dbReference>
<evidence type="ECO:0000256" key="6">
    <source>
        <dbReference type="ARBA" id="ARBA00023277"/>
    </source>
</evidence>
<dbReference type="AlphaFoldDB" id="A0A6J7N5V3"/>